<evidence type="ECO:0000313" key="2">
    <source>
        <dbReference type="Proteomes" id="UP001489719"/>
    </source>
</evidence>
<protein>
    <submittedName>
        <fullName evidence="1">Uncharacterized protein</fullName>
    </submittedName>
</protein>
<dbReference type="Proteomes" id="UP001489719">
    <property type="component" value="Unassembled WGS sequence"/>
</dbReference>
<comment type="caution">
    <text evidence="1">The sequence shown here is derived from an EMBL/GenBank/DDBJ whole genome shotgun (WGS) entry which is preliminary data.</text>
</comment>
<name>A0ACC3TT32_9ASCO</name>
<dbReference type="EMBL" id="MU970054">
    <property type="protein sequence ID" value="KAK9324027.1"/>
    <property type="molecule type" value="Genomic_DNA"/>
</dbReference>
<reference evidence="2" key="1">
    <citation type="journal article" date="2024" name="Front. Bioeng. Biotechnol.">
        <title>Genome-scale model development and genomic sequencing of the oleaginous clade Lipomyces.</title>
        <authorList>
            <person name="Czajka J.J."/>
            <person name="Han Y."/>
            <person name="Kim J."/>
            <person name="Mondo S.J."/>
            <person name="Hofstad B.A."/>
            <person name="Robles A."/>
            <person name="Haridas S."/>
            <person name="Riley R."/>
            <person name="LaButti K."/>
            <person name="Pangilinan J."/>
            <person name="Andreopoulos W."/>
            <person name="Lipzen A."/>
            <person name="Yan J."/>
            <person name="Wang M."/>
            <person name="Ng V."/>
            <person name="Grigoriev I.V."/>
            <person name="Spatafora J.W."/>
            <person name="Magnuson J.K."/>
            <person name="Baker S.E."/>
            <person name="Pomraning K.R."/>
        </authorList>
    </citation>
    <scope>NUCLEOTIDE SEQUENCE [LARGE SCALE GENOMIC DNA]</scope>
    <source>
        <strain evidence="2">CBS 10300</strain>
    </source>
</reference>
<evidence type="ECO:0000313" key="1">
    <source>
        <dbReference type="EMBL" id="KAK9324027.1"/>
    </source>
</evidence>
<gene>
    <name evidence="1" type="ORF">V1517DRAFT_318542</name>
</gene>
<organism evidence="1 2">
    <name type="scientific">Lipomyces orientalis</name>
    <dbReference type="NCBI Taxonomy" id="1233043"/>
    <lineage>
        <taxon>Eukaryota</taxon>
        <taxon>Fungi</taxon>
        <taxon>Dikarya</taxon>
        <taxon>Ascomycota</taxon>
        <taxon>Saccharomycotina</taxon>
        <taxon>Lipomycetes</taxon>
        <taxon>Lipomycetales</taxon>
        <taxon>Lipomycetaceae</taxon>
        <taxon>Lipomyces</taxon>
    </lineage>
</organism>
<accession>A0ACC3TT32</accession>
<keyword evidence="2" id="KW-1185">Reference proteome</keyword>
<proteinExistence type="predicted"/>
<sequence>MLLSLVATVISLLWLLHRATRLLQIPIPTLVHLLGIDIPSPPHVCLDSVTSDSVTLHWSLPDRATSVAKHVIQMNGQNVGESEKRETTVTITGLNPDQVYGVRVLAVNSNHYSAAGQLIRLRTRRKSEDLVLTNIQPITRENLGSPDKHMSHATESVLHGRKSDSPAVYTQFKRGNRSGRHSSPTRRGRSDSSSFTAATQPYTIESLAAELEQIRSEISEIVAQHTHAEEEYAAAEATLQAELEALKERRKEEDAVRSQLRSETKALEESKRNLDSQKSKVERAVKHKTEVVEKIASDFVKWESERRQADVRKMDIARLTKELEGDVREKEKKSREALQQGHKDIAELEDDIRGLIAKVKKAEMEKDPHSSDSSENAFAKLLHAEDTEDRNLEKAWQEVQKSLELRYVDVFQQYRDAEEKFRKAQEALAASATQGPISLVDVSKSAKRRNRARNKGRQLVSAPITSYPLHDPRFPDASTFNNLQFNQLHAGVMRQSRSPTSNSAQLNNGSSASLPLIPFSMNPPSLANLFSEPLDALDTSTSDDLLSNGGPISPSVDMLLPSNLFVTDDLPQDFHATALDTDNEVVHTRSKTEGSEMSADTNFMFLPSLSQLSNSSNSSGQQLLLPSPSPPPSSPTSQPSSQQSARSPVSAGYISGSPFFPVSSGLKNATLPSPPLLAESSPLLESLSITHSNSSGGGSSAHDILTTTSGPPGGSSLIRVLNATADDSDDNAQMDLHQMSTNSSSSSGFSFAKRTPSRRLMFGGVGGIASIGNIGNIGRKKDSQDNNVLSSQAPLASDADDILLNSGEPRTPGRRFVNLFSFSKRGSTSGPSGSVEQIQAETVQPPIGTRRRSGSFNSGDFDPSGNPARPIAASNNNSNSFGSGVGNLFGSPVFSRRNGRSLWDFKSDNNNSGSANGNATW</sequence>